<comment type="caution">
    <text evidence="2">The sequence shown here is derived from an EMBL/GenBank/DDBJ whole genome shotgun (WGS) entry which is preliminary data.</text>
</comment>
<feature type="domain" description="Tail specific protease" evidence="1">
    <location>
        <begin position="90"/>
        <end position="292"/>
    </location>
</feature>
<dbReference type="Gene3D" id="3.30.750.44">
    <property type="match status" value="1"/>
</dbReference>
<proteinExistence type="predicted"/>
<dbReference type="InterPro" id="IPR029045">
    <property type="entry name" value="ClpP/crotonase-like_dom_sf"/>
</dbReference>
<dbReference type="Proteomes" id="UP000179786">
    <property type="component" value="Unassembled WGS sequence"/>
</dbReference>
<gene>
    <name evidence="2" type="ORF">BET10_19445</name>
</gene>
<dbReference type="Pfam" id="PF03572">
    <property type="entry name" value="Peptidase_S41"/>
    <property type="match status" value="1"/>
</dbReference>
<evidence type="ECO:0000259" key="1">
    <source>
        <dbReference type="SMART" id="SM00245"/>
    </source>
</evidence>
<dbReference type="GO" id="GO:0006508">
    <property type="term" value="P:proteolysis"/>
    <property type="evidence" value="ECO:0007669"/>
    <property type="project" value="InterPro"/>
</dbReference>
<protein>
    <recommendedName>
        <fullName evidence="1">Tail specific protease domain-containing protein</fullName>
    </recommendedName>
</protein>
<evidence type="ECO:0000313" key="3">
    <source>
        <dbReference type="Proteomes" id="UP000179786"/>
    </source>
</evidence>
<dbReference type="GO" id="GO:0008236">
    <property type="term" value="F:serine-type peptidase activity"/>
    <property type="evidence" value="ECO:0007669"/>
    <property type="project" value="InterPro"/>
</dbReference>
<dbReference type="OrthoDB" id="9758793at2"/>
<evidence type="ECO:0000313" key="2">
    <source>
        <dbReference type="EMBL" id="OHU88984.1"/>
    </source>
</evidence>
<sequence length="310" mass="34043">MPIKVLSAIWILGCLLLGNVLQANQLPDVTHTNAVIHNIARAVNDTYIDPEKAKHAADLLQTKLAAGEFSASNEYHWFKTQVNSTLYSATGDSGFELIRSSLGGSANSQQHGQASIESKVLDHNIGYVEISGNFAFLKNNEVIERYFRALNDVDALIIDLRSVDEGNLSLTKKMLGFFVSPNETVGLFYSRGRIEKITATGTDNFKQFEARVPLYILTSSFVTGPWELFSYSLQETERAVIVGEETLGLASIEALINVGDNLTLAMTSAVITGRNPSMTWNEEGVVPDYPTTRESALEKARSLIQQATAY</sequence>
<dbReference type="STRING" id="1859457.BET10_19445"/>
<reference evidence="2 3" key="1">
    <citation type="submission" date="2016-09" db="EMBL/GenBank/DDBJ databases">
        <title>Pseudoalteromonas amylolytica sp. nov., isolated from the surface seawater.</title>
        <authorList>
            <person name="Wu Y.-H."/>
            <person name="Cheng H."/>
            <person name="Jin X.-B."/>
            <person name="Wang C.-S."/>
            <person name="Xu X.-W."/>
        </authorList>
    </citation>
    <scope>NUCLEOTIDE SEQUENCE [LARGE SCALE GENOMIC DNA]</scope>
    <source>
        <strain evidence="2 3">JW1</strain>
    </source>
</reference>
<dbReference type="InterPro" id="IPR005151">
    <property type="entry name" value="Tail-specific_protease"/>
</dbReference>
<dbReference type="PANTHER" id="PTHR11261">
    <property type="entry name" value="INTERPHOTORECEPTOR RETINOID-BINDING PROTEIN"/>
    <property type="match status" value="1"/>
</dbReference>
<name>A0A1S1MQH8_9GAMM</name>
<dbReference type="Gene3D" id="3.90.226.10">
    <property type="entry name" value="2-enoyl-CoA Hydratase, Chain A, domain 1"/>
    <property type="match status" value="1"/>
</dbReference>
<dbReference type="AlphaFoldDB" id="A0A1S1MQH8"/>
<dbReference type="EMBL" id="MKJU01000030">
    <property type="protein sequence ID" value="OHU88984.1"/>
    <property type="molecule type" value="Genomic_DNA"/>
</dbReference>
<dbReference type="PANTHER" id="PTHR11261:SF3">
    <property type="entry name" value="RETINOL-BINDING PROTEIN 3"/>
    <property type="match status" value="1"/>
</dbReference>
<dbReference type="SMART" id="SM00245">
    <property type="entry name" value="TSPc"/>
    <property type="match status" value="1"/>
</dbReference>
<accession>A0A1S1MQH8</accession>
<keyword evidence="3" id="KW-1185">Reference proteome</keyword>
<dbReference type="RefSeq" id="WP_070986905.1">
    <property type="nucleotide sequence ID" value="NZ_MKJU01000030.1"/>
</dbReference>
<organism evidence="2 3">
    <name type="scientific">Pseudoalteromonas amylolytica</name>
    <dbReference type="NCBI Taxonomy" id="1859457"/>
    <lineage>
        <taxon>Bacteria</taxon>
        <taxon>Pseudomonadati</taxon>
        <taxon>Pseudomonadota</taxon>
        <taxon>Gammaproteobacteria</taxon>
        <taxon>Alteromonadales</taxon>
        <taxon>Pseudoalteromonadaceae</taxon>
        <taxon>Pseudoalteromonas</taxon>
    </lineage>
</organism>
<dbReference type="SUPFAM" id="SSF52096">
    <property type="entry name" value="ClpP/crotonase"/>
    <property type="match status" value="1"/>
</dbReference>